<reference evidence="1" key="1">
    <citation type="submission" date="2022-10" db="EMBL/GenBank/DDBJ databases">
        <title>Complete genome sequence of Capnocytophaga ochracea KCOM 2812 isolated from actinomycosis lesion.</title>
        <authorList>
            <person name="Kook J.-K."/>
            <person name="Park S.-N."/>
            <person name="Lim Y.K."/>
        </authorList>
    </citation>
    <scope>NUCLEOTIDE SEQUENCE</scope>
    <source>
        <strain evidence="1">KCOM 28121</strain>
    </source>
</reference>
<accession>A0AA46ZZ80</accession>
<organism evidence="1 2">
    <name type="scientific">Capnocytophaga ochracea</name>
    <dbReference type="NCBI Taxonomy" id="1018"/>
    <lineage>
        <taxon>Bacteria</taxon>
        <taxon>Pseudomonadati</taxon>
        <taxon>Bacteroidota</taxon>
        <taxon>Flavobacteriia</taxon>
        <taxon>Flavobacteriales</taxon>
        <taxon>Flavobacteriaceae</taxon>
        <taxon>Capnocytophaga</taxon>
    </lineage>
</organism>
<dbReference type="RefSeq" id="WP_264860447.1">
    <property type="nucleotide sequence ID" value="NZ_CP110230.1"/>
</dbReference>
<protein>
    <submittedName>
        <fullName evidence="1">Uncharacterized protein</fullName>
    </submittedName>
</protein>
<dbReference type="EMBL" id="CP110230">
    <property type="protein sequence ID" value="UZD40928.1"/>
    <property type="molecule type" value="Genomic_DNA"/>
</dbReference>
<dbReference type="Proteomes" id="UP001163262">
    <property type="component" value="Chromosome"/>
</dbReference>
<dbReference type="AlphaFoldDB" id="A0AA46ZZ80"/>
<proteinExistence type="predicted"/>
<sequence>MNKNEYIENVKAFNPNFVIEDWCYETLQSPTEIKNYRFYNTSVSRGIEEVPLNKVVGTSHASYIGRTWISLVKNMKRFSNCYNAENFIEFINKDSSYQNGFSYEKYGDEYFVSEGNHRNCEAKFSGLKTIATNITEHILDTKMLEAFQYLEEEGLSPKKEKEFFSPIGDENRGIFYRTSGWKINILGTTYTFKDFKAIQKFIFLYKEIEPTFFNRLKIKFKKQEKEYWFEEKRDYKSLEAVIIQYKYLRKEL</sequence>
<evidence type="ECO:0000313" key="2">
    <source>
        <dbReference type="Proteomes" id="UP001163262"/>
    </source>
</evidence>
<name>A0AA46ZZ80_CAPOC</name>
<gene>
    <name evidence="1" type="ORF">OL231_12280</name>
</gene>
<evidence type="ECO:0000313" key="1">
    <source>
        <dbReference type="EMBL" id="UZD40928.1"/>
    </source>
</evidence>